<name>A0A562UPM5_9ACTN</name>
<sequence length="216" mass="23929">MTWNGVRRRVDALAGDGRSEAVFGARRHRFRLAPPLSDAQVSEIEAACGVVLPEDYREFLVRVGAGGAGPWYGIATPTSRDGGWDWVDDAAETDSATLSRPFLDAPARTAVVAEYDAREPTRDGFDDDETYRNAFRAWDDEWDTVESQLFAGSICLCHYGCGVFLRLVVTGAERGTMWSHDGGPADLTPLGVDGRRVSFSQWYLDWLEESERTTRG</sequence>
<feature type="domain" description="Knr4/Smi1-like" evidence="1">
    <location>
        <begin position="35"/>
        <end position="209"/>
    </location>
</feature>
<proteinExistence type="predicted"/>
<organism evidence="2 3">
    <name type="scientific">Stackebrandtia albiflava</name>
    <dbReference type="NCBI Taxonomy" id="406432"/>
    <lineage>
        <taxon>Bacteria</taxon>
        <taxon>Bacillati</taxon>
        <taxon>Actinomycetota</taxon>
        <taxon>Actinomycetes</taxon>
        <taxon>Glycomycetales</taxon>
        <taxon>Glycomycetaceae</taxon>
        <taxon>Stackebrandtia</taxon>
    </lineage>
</organism>
<dbReference type="InterPro" id="IPR037883">
    <property type="entry name" value="Knr4/Smi1-like_sf"/>
</dbReference>
<comment type="caution">
    <text evidence="2">The sequence shown here is derived from an EMBL/GenBank/DDBJ whole genome shotgun (WGS) entry which is preliminary data.</text>
</comment>
<dbReference type="OrthoDB" id="1190024at2"/>
<dbReference type="SMART" id="SM00860">
    <property type="entry name" value="SMI1_KNR4"/>
    <property type="match status" value="1"/>
</dbReference>
<dbReference type="RefSeq" id="WP_147144267.1">
    <property type="nucleotide sequence ID" value="NZ_BAABIJ010000007.1"/>
</dbReference>
<gene>
    <name evidence="2" type="ORF">LX16_5030</name>
</gene>
<dbReference type="InterPro" id="IPR018958">
    <property type="entry name" value="Knr4/Smi1-like_dom"/>
</dbReference>
<dbReference type="Proteomes" id="UP000321617">
    <property type="component" value="Unassembled WGS sequence"/>
</dbReference>
<dbReference type="Pfam" id="PF09346">
    <property type="entry name" value="SMI1_KNR4"/>
    <property type="match status" value="1"/>
</dbReference>
<dbReference type="SUPFAM" id="SSF160631">
    <property type="entry name" value="SMI1/KNR4-like"/>
    <property type="match status" value="1"/>
</dbReference>
<accession>A0A562UPM5</accession>
<evidence type="ECO:0000313" key="2">
    <source>
        <dbReference type="EMBL" id="TWJ07546.1"/>
    </source>
</evidence>
<reference evidence="2 3" key="1">
    <citation type="journal article" date="2013" name="Stand. Genomic Sci.">
        <title>Genomic Encyclopedia of Type Strains, Phase I: The one thousand microbial genomes (KMG-I) project.</title>
        <authorList>
            <person name="Kyrpides N.C."/>
            <person name="Woyke T."/>
            <person name="Eisen J.A."/>
            <person name="Garrity G."/>
            <person name="Lilburn T.G."/>
            <person name="Beck B.J."/>
            <person name="Whitman W.B."/>
            <person name="Hugenholtz P."/>
            <person name="Klenk H.P."/>
        </authorList>
    </citation>
    <scope>NUCLEOTIDE SEQUENCE [LARGE SCALE GENOMIC DNA]</scope>
    <source>
        <strain evidence="2 3">DSM 45044</strain>
    </source>
</reference>
<keyword evidence="3" id="KW-1185">Reference proteome</keyword>
<evidence type="ECO:0000313" key="3">
    <source>
        <dbReference type="Proteomes" id="UP000321617"/>
    </source>
</evidence>
<dbReference type="EMBL" id="VLLL01000011">
    <property type="protein sequence ID" value="TWJ07546.1"/>
    <property type="molecule type" value="Genomic_DNA"/>
</dbReference>
<evidence type="ECO:0000259" key="1">
    <source>
        <dbReference type="SMART" id="SM00860"/>
    </source>
</evidence>
<dbReference type="Gene3D" id="3.40.1580.10">
    <property type="entry name" value="SMI1/KNR4-like"/>
    <property type="match status" value="1"/>
</dbReference>
<protein>
    <recommendedName>
        <fullName evidence="1">Knr4/Smi1-like domain-containing protein</fullName>
    </recommendedName>
</protein>
<dbReference type="AlphaFoldDB" id="A0A562UPM5"/>